<evidence type="ECO:0000259" key="8">
    <source>
        <dbReference type="Pfam" id="PF01618"/>
    </source>
</evidence>
<dbReference type="AlphaFoldDB" id="A0A2D6YMB4"/>
<proteinExistence type="inferred from homology"/>
<protein>
    <submittedName>
        <fullName evidence="9">Flagellar motor protein MotA</fullName>
    </submittedName>
</protein>
<keyword evidence="6" id="KW-0813">Transport</keyword>
<keyword evidence="4 7" id="KW-1133">Transmembrane helix</keyword>
<dbReference type="GO" id="GO:0017038">
    <property type="term" value="P:protein import"/>
    <property type="evidence" value="ECO:0007669"/>
    <property type="project" value="TreeGrafter"/>
</dbReference>
<evidence type="ECO:0000256" key="2">
    <source>
        <dbReference type="ARBA" id="ARBA00022475"/>
    </source>
</evidence>
<keyword evidence="5 7" id="KW-0472">Membrane</keyword>
<reference evidence="10" key="1">
    <citation type="submission" date="2017-09" db="EMBL/GenBank/DDBJ databases">
        <title>The Reconstruction of 2,631 Draft Metagenome-Assembled Genomes from the Global Oceans.</title>
        <authorList>
            <person name="Tully B.J."/>
            <person name="Graham E.D."/>
            <person name="Heidelberg J.F."/>
        </authorList>
    </citation>
    <scope>NUCLEOTIDE SEQUENCE [LARGE SCALE GENOMIC DNA]</scope>
</reference>
<evidence type="ECO:0000256" key="1">
    <source>
        <dbReference type="ARBA" id="ARBA00004651"/>
    </source>
</evidence>
<feature type="transmembrane region" description="Helical" evidence="7">
    <location>
        <begin position="23"/>
        <end position="45"/>
    </location>
</feature>
<dbReference type="InterPro" id="IPR050790">
    <property type="entry name" value="ExbB/TolQ_transport"/>
</dbReference>
<keyword evidence="9" id="KW-0966">Cell projection</keyword>
<sequence length="243" mass="27158">MNSVLAQLTDGQSLLQVVLEGTLIGQLVLVSLLLLSSLSWAVIILKGLQFYRFQKDDQNFLLLFRESSLDQTYKQIESFPQSSLAYIFRKAYQEINQTYRRLQKPSSQHSEATVGLLNERLQRVMERSYNERYSYSEHRLNILASVSGASPYIGLFGTVLGVIDAFQGIGISGITSLAAVAPGISEALIATAAGLLAAIPALMAFNHYRNRARNLSSQMRDFTLELTNRIEWVLYEQLAQSGK</sequence>
<comment type="subcellular location">
    <subcellularLocation>
        <location evidence="1">Cell membrane</location>
        <topology evidence="1">Multi-pass membrane protein</topology>
    </subcellularLocation>
    <subcellularLocation>
        <location evidence="6">Membrane</location>
        <topology evidence="6">Multi-pass membrane protein</topology>
    </subcellularLocation>
</comment>
<accession>A0A2D6YMB4</accession>
<keyword evidence="2" id="KW-1003">Cell membrane</keyword>
<comment type="similarity">
    <text evidence="6">Belongs to the exbB/tolQ family.</text>
</comment>
<keyword evidence="9" id="KW-0969">Cilium</keyword>
<dbReference type="PANTHER" id="PTHR30625">
    <property type="entry name" value="PROTEIN TOLQ"/>
    <property type="match status" value="1"/>
</dbReference>
<evidence type="ECO:0000313" key="9">
    <source>
        <dbReference type="EMBL" id="MAH64343.1"/>
    </source>
</evidence>
<evidence type="ECO:0000313" key="10">
    <source>
        <dbReference type="Proteomes" id="UP000226525"/>
    </source>
</evidence>
<comment type="caution">
    <text evidence="9">The sequence shown here is derived from an EMBL/GenBank/DDBJ whole genome shotgun (WGS) entry which is preliminary data.</text>
</comment>
<feature type="transmembrane region" description="Helical" evidence="7">
    <location>
        <begin position="183"/>
        <end position="205"/>
    </location>
</feature>
<evidence type="ECO:0000256" key="6">
    <source>
        <dbReference type="RuleBase" id="RU004057"/>
    </source>
</evidence>
<keyword evidence="3 7" id="KW-0812">Transmembrane</keyword>
<dbReference type="EMBL" id="NZEX01000156">
    <property type="protein sequence ID" value="MAH64343.1"/>
    <property type="molecule type" value="Genomic_DNA"/>
</dbReference>
<dbReference type="InterPro" id="IPR002898">
    <property type="entry name" value="MotA_ExbB_proton_chnl"/>
</dbReference>
<dbReference type="Pfam" id="PF01618">
    <property type="entry name" value="MotA_ExbB"/>
    <property type="match status" value="1"/>
</dbReference>
<name>A0A2D6YMB4_9DELT</name>
<evidence type="ECO:0000256" key="5">
    <source>
        <dbReference type="ARBA" id="ARBA00023136"/>
    </source>
</evidence>
<evidence type="ECO:0000256" key="3">
    <source>
        <dbReference type="ARBA" id="ARBA00022692"/>
    </source>
</evidence>
<feature type="domain" description="MotA/TolQ/ExbB proton channel" evidence="8">
    <location>
        <begin position="107"/>
        <end position="220"/>
    </location>
</feature>
<dbReference type="GO" id="GO:0005886">
    <property type="term" value="C:plasma membrane"/>
    <property type="evidence" value="ECO:0007669"/>
    <property type="project" value="UniProtKB-SubCell"/>
</dbReference>
<evidence type="ECO:0000256" key="7">
    <source>
        <dbReference type="SAM" id="Phobius"/>
    </source>
</evidence>
<organism evidence="9 10">
    <name type="scientific">SAR324 cluster bacterium</name>
    <dbReference type="NCBI Taxonomy" id="2024889"/>
    <lineage>
        <taxon>Bacteria</taxon>
        <taxon>Deltaproteobacteria</taxon>
        <taxon>SAR324 cluster</taxon>
    </lineage>
</organism>
<evidence type="ECO:0000256" key="4">
    <source>
        <dbReference type="ARBA" id="ARBA00022989"/>
    </source>
</evidence>
<dbReference type="PANTHER" id="PTHR30625:SF3">
    <property type="entry name" value="TOL-PAL SYSTEM PROTEIN TOLQ"/>
    <property type="match status" value="1"/>
</dbReference>
<gene>
    <name evidence="9" type="ORF">CMN54_13040</name>
</gene>
<keyword evidence="6" id="KW-0653">Protein transport</keyword>
<dbReference type="Proteomes" id="UP000226525">
    <property type="component" value="Unassembled WGS sequence"/>
</dbReference>
<feature type="transmembrane region" description="Helical" evidence="7">
    <location>
        <begin position="142"/>
        <end position="163"/>
    </location>
</feature>
<keyword evidence="9" id="KW-0282">Flagellum</keyword>